<dbReference type="AlphaFoldDB" id="A0A426QDX3"/>
<evidence type="ECO:0000313" key="4">
    <source>
        <dbReference type="Proteomes" id="UP000287798"/>
    </source>
</evidence>
<dbReference type="GO" id="GO:0004792">
    <property type="term" value="F:thiosulfate-cyanide sulfurtransferase activity"/>
    <property type="evidence" value="ECO:0007669"/>
    <property type="project" value="TreeGrafter"/>
</dbReference>
<dbReference type="SMART" id="SM00450">
    <property type="entry name" value="RHOD"/>
    <property type="match status" value="1"/>
</dbReference>
<evidence type="ECO:0000259" key="2">
    <source>
        <dbReference type="PROSITE" id="PS50206"/>
    </source>
</evidence>
<sequence length="156" mass="17965">MKKYTDLIEEATAQIREVFPWDMEELEQQNDNILLIDTREPHEYEAMRIDGSINVPRGILETACEWGFDETVPELVEARHRPVVVVCRSGNRSALAAVTMQQLGYEGVYSLKTGLRGWNDYELPLIDNSGKQVDPDDAEEYFTPRLKPEQLPPEQR</sequence>
<dbReference type="Pfam" id="PF00581">
    <property type="entry name" value="Rhodanese"/>
    <property type="match status" value="1"/>
</dbReference>
<dbReference type="CDD" id="cd00158">
    <property type="entry name" value="RHOD"/>
    <property type="match status" value="1"/>
</dbReference>
<evidence type="ECO:0000313" key="3">
    <source>
        <dbReference type="EMBL" id="RRQ19958.1"/>
    </source>
</evidence>
<reference evidence="3 4" key="1">
    <citation type="journal article" date="2010" name="Int. J. Syst. Evol. Microbiol.">
        <title>Thiohalobacter thiocyanaticus gen. nov., sp. nov., a moderately halophilic, sulfur-oxidizing gammaproteobacterium from hypersaline lakes, that utilizes thiocyanate.</title>
        <authorList>
            <person name="Sorokin D.Y."/>
            <person name="Kovaleva O.L."/>
            <person name="Tourova T.P."/>
            <person name="Muyzer G."/>
        </authorList>
    </citation>
    <scope>NUCLEOTIDE SEQUENCE [LARGE SCALE GENOMIC DNA]</scope>
    <source>
        <strain evidence="3 4">Hrh1</strain>
    </source>
</reference>
<feature type="region of interest" description="Disordered" evidence="1">
    <location>
        <begin position="127"/>
        <end position="156"/>
    </location>
</feature>
<dbReference type="InterPro" id="IPR001763">
    <property type="entry name" value="Rhodanese-like_dom"/>
</dbReference>
<keyword evidence="4" id="KW-1185">Reference proteome</keyword>
<dbReference type="PANTHER" id="PTHR44086">
    <property type="entry name" value="THIOSULFATE SULFURTRANSFERASE RDL2, MITOCHONDRIAL-RELATED"/>
    <property type="match status" value="1"/>
</dbReference>
<accession>A0A426QDX3</accession>
<dbReference type="SUPFAM" id="SSF52821">
    <property type="entry name" value="Rhodanese/Cell cycle control phosphatase"/>
    <property type="match status" value="1"/>
</dbReference>
<name>A0A426QDX3_9GAMM</name>
<dbReference type="RefSeq" id="WP_125182522.1">
    <property type="nucleotide sequence ID" value="NZ_QZMU01000002.1"/>
</dbReference>
<organism evidence="3 4">
    <name type="scientific">Thiohalobacter thiocyanaticus</name>
    <dbReference type="NCBI Taxonomy" id="585455"/>
    <lineage>
        <taxon>Bacteria</taxon>
        <taxon>Pseudomonadati</taxon>
        <taxon>Pseudomonadota</taxon>
        <taxon>Gammaproteobacteria</taxon>
        <taxon>Thiohalobacterales</taxon>
        <taxon>Thiohalobacteraceae</taxon>
        <taxon>Thiohalobacter</taxon>
    </lineage>
</organism>
<dbReference type="OrthoDB" id="9791096at2"/>
<feature type="domain" description="Rhodanese" evidence="2">
    <location>
        <begin position="29"/>
        <end position="127"/>
    </location>
</feature>
<dbReference type="Gene3D" id="3.40.250.10">
    <property type="entry name" value="Rhodanese-like domain"/>
    <property type="match status" value="1"/>
</dbReference>
<dbReference type="Proteomes" id="UP000287798">
    <property type="component" value="Unassembled WGS sequence"/>
</dbReference>
<evidence type="ECO:0000256" key="1">
    <source>
        <dbReference type="SAM" id="MobiDB-lite"/>
    </source>
</evidence>
<comment type="caution">
    <text evidence="3">The sequence shown here is derived from an EMBL/GenBank/DDBJ whole genome shotgun (WGS) entry which is preliminary data.</text>
</comment>
<protein>
    <submittedName>
        <fullName evidence="3">Rhodanese-like domain-containing protein</fullName>
    </submittedName>
</protein>
<gene>
    <name evidence="3" type="ORF">D6C00_14450</name>
</gene>
<dbReference type="EMBL" id="QZMU01000002">
    <property type="protein sequence ID" value="RRQ19958.1"/>
    <property type="molecule type" value="Genomic_DNA"/>
</dbReference>
<dbReference type="PANTHER" id="PTHR44086:SF13">
    <property type="entry name" value="THIOSULFATE SULFURTRANSFERASE PSPE"/>
    <property type="match status" value="1"/>
</dbReference>
<proteinExistence type="predicted"/>
<dbReference type="InterPro" id="IPR036873">
    <property type="entry name" value="Rhodanese-like_dom_sf"/>
</dbReference>
<dbReference type="PROSITE" id="PS50206">
    <property type="entry name" value="RHODANESE_3"/>
    <property type="match status" value="1"/>
</dbReference>